<dbReference type="Proteomes" id="UP000034072">
    <property type="component" value="Unassembled WGS sequence"/>
</dbReference>
<evidence type="ECO:0000313" key="2">
    <source>
        <dbReference type="Proteomes" id="UP000034072"/>
    </source>
</evidence>
<reference evidence="1 2" key="1">
    <citation type="journal article" date="2015" name="Nature">
        <title>rRNA introns, odd ribosomes, and small enigmatic genomes across a large radiation of phyla.</title>
        <authorList>
            <person name="Brown C.T."/>
            <person name="Hug L.A."/>
            <person name="Thomas B.C."/>
            <person name="Sharon I."/>
            <person name="Castelle C.J."/>
            <person name="Singh A."/>
            <person name="Wilkins M.J."/>
            <person name="Williams K.H."/>
            <person name="Banfield J.F."/>
        </authorList>
    </citation>
    <scope>NUCLEOTIDE SEQUENCE [LARGE SCALE GENOMIC DNA]</scope>
</reference>
<gene>
    <name evidence="1" type="ORF">UT75_C0001G0062</name>
</gene>
<protein>
    <submittedName>
        <fullName evidence="1">Uncharacterized protein</fullName>
    </submittedName>
</protein>
<comment type="caution">
    <text evidence="1">The sequence shown here is derived from an EMBL/GenBank/DDBJ whole genome shotgun (WGS) entry which is preliminary data.</text>
</comment>
<evidence type="ECO:0000313" key="1">
    <source>
        <dbReference type="EMBL" id="KKR41158.1"/>
    </source>
</evidence>
<organism evidence="1 2">
    <name type="scientific">Candidatus Yanofskybacteria bacterium GW2011_GWE2_40_11</name>
    <dbReference type="NCBI Taxonomy" id="1619033"/>
    <lineage>
        <taxon>Bacteria</taxon>
        <taxon>Candidatus Yanofskyibacteriota</taxon>
    </lineage>
</organism>
<dbReference type="EMBL" id="LBXZ01000001">
    <property type="protein sequence ID" value="KKR41158.1"/>
    <property type="molecule type" value="Genomic_DNA"/>
</dbReference>
<accession>A0A0G0QM22</accession>
<dbReference type="AlphaFoldDB" id="A0A0G0QM22"/>
<name>A0A0G0QM22_9BACT</name>
<sequence length="209" mass="24785">MAALSNIVSVGQELEYPLKHHRMWQLFEFGQNIPNYIAFPPGGIDFDQLRKFFDERGGLISCRTFRADDKGRGPFKPEQKDWDAIVGFVKETNPNYFSLFNETLPRADNIYQGTIRISQAFQHVEMQLEYLTGSGYGRDIEHGDIDTLKTAQRRLQQPWPEWVPEILRNRAFELTRFHWIRPLIVEFSYYPYPVGMRKSRFLCWEWRKG</sequence>
<proteinExistence type="predicted"/>